<name>A0ABQ9FGI6_TEGGR</name>
<sequence>MDQYNDKVISLFAGNTKKFLYTGAKQREEPSEDQWIFSPRKQDLSPRGGAQFDLDDVWSIKKNVSIGVGKPAPASDGLNLNANKSYYSRYGGGPKGIIICIRDYNAVSLLGYWNVCF</sequence>
<gene>
    <name evidence="1" type="ORF">KUTeg_007520</name>
</gene>
<keyword evidence="2" id="KW-1185">Reference proteome</keyword>
<reference evidence="1 2" key="1">
    <citation type="submission" date="2022-12" db="EMBL/GenBank/DDBJ databases">
        <title>Chromosome-level genome of Tegillarca granosa.</title>
        <authorList>
            <person name="Kim J."/>
        </authorList>
    </citation>
    <scope>NUCLEOTIDE SEQUENCE [LARGE SCALE GENOMIC DNA]</scope>
    <source>
        <strain evidence="1">Teg-2019</strain>
        <tissue evidence="1">Adductor muscle</tissue>
    </source>
</reference>
<proteinExistence type="predicted"/>
<dbReference type="EMBL" id="JARBDR010000337">
    <property type="protein sequence ID" value="KAJ8315370.1"/>
    <property type="molecule type" value="Genomic_DNA"/>
</dbReference>
<comment type="caution">
    <text evidence="1">The sequence shown here is derived from an EMBL/GenBank/DDBJ whole genome shotgun (WGS) entry which is preliminary data.</text>
</comment>
<organism evidence="1 2">
    <name type="scientific">Tegillarca granosa</name>
    <name type="common">Malaysian cockle</name>
    <name type="synonym">Anadara granosa</name>
    <dbReference type="NCBI Taxonomy" id="220873"/>
    <lineage>
        <taxon>Eukaryota</taxon>
        <taxon>Metazoa</taxon>
        <taxon>Spiralia</taxon>
        <taxon>Lophotrochozoa</taxon>
        <taxon>Mollusca</taxon>
        <taxon>Bivalvia</taxon>
        <taxon>Autobranchia</taxon>
        <taxon>Pteriomorphia</taxon>
        <taxon>Arcoida</taxon>
        <taxon>Arcoidea</taxon>
        <taxon>Arcidae</taxon>
        <taxon>Tegillarca</taxon>
    </lineage>
</organism>
<accession>A0ABQ9FGI6</accession>
<evidence type="ECO:0000313" key="2">
    <source>
        <dbReference type="Proteomes" id="UP001217089"/>
    </source>
</evidence>
<dbReference type="Proteomes" id="UP001217089">
    <property type="component" value="Unassembled WGS sequence"/>
</dbReference>
<evidence type="ECO:0000313" key="1">
    <source>
        <dbReference type="EMBL" id="KAJ8315370.1"/>
    </source>
</evidence>
<protein>
    <submittedName>
        <fullName evidence="1">Uncharacterized protein</fullName>
    </submittedName>
</protein>